<dbReference type="EMBL" id="AAWS01000060">
    <property type="protein sequence ID" value="EAY24833.1"/>
    <property type="molecule type" value="Genomic_DNA"/>
</dbReference>
<evidence type="ECO:0000259" key="1">
    <source>
        <dbReference type="PROSITE" id="PS50093"/>
    </source>
</evidence>
<dbReference type="Pfam" id="PF18911">
    <property type="entry name" value="PKD_4"/>
    <property type="match status" value="1"/>
</dbReference>
<dbReference type="InterPro" id="IPR000601">
    <property type="entry name" value="PKD_dom"/>
</dbReference>
<protein>
    <submittedName>
        <fullName evidence="2">PKD domain protein</fullName>
    </submittedName>
</protein>
<organism evidence="2 3">
    <name type="scientific">Microscilla marina ATCC 23134</name>
    <dbReference type="NCBI Taxonomy" id="313606"/>
    <lineage>
        <taxon>Bacteria</taxon>
        <taxon>Pseudomonadati</taxon>
        <taxon>Bacteroidota</taxon>
        <taxon>Cytophagia</taxon>
        <taxon>Cytophagales</taxon>
        <taxon>Microscillaceae</taxon>
        <taxon>Microscilla</taxon>
    </lineage>
</organism>
<dbReference type="SMART" id="SM00089">
    <property type="entry name" value="PKD"/>
    <property type="match status" value="1"/>
</dbReference>
<feature type="domain" description="PKD" evidence="1">
    <location>
        <begin position="1113"/>
        <end position="1173"/>
    </location>
</feature>
<dbReference type="eggNOG" id="COG3291">
    <property type="taxonomic scope" value="Bacteria"/>
</dbReference>
<keyword evidence="3" id="KW-1185">Reference proteome</keyword>
<evidence type="ECO:0000313" key="2">
    <source>
        <dbReference type="EMBL" id="EAY24833.1"/>
    </source>
</evidence>
<dbReference type="OrthoDB" id="9792152at2"/>
<dbReference type="PROSITE" id="PS50093">
    <property type="entry name" value="PKD"/>
    <property type="match status" value="1"/>
</dbReference>
<dbReference type="Proteomes" id="UP000004095">
    <property type="component" value="Unassembled WGS sequence"/>
</dbReference>
<reference evidence="2 3" key="1">
    <citation type="submission" date="2007-01" db="EMBL/GenBank/DDBJ databases">
        <authorList>
            <person name="Haygood M."/>
            <person name="Podell S."/>
            <person name="Anderson C."/>
            <person name="Hopkinson B."/>
            <person name="Roe K."/>
            <person name="Barbeau K."/>
            <person name="Gaasterland T."/>
            <person name="Ferriera S."/>
            <person name="Johnson J."/>
            <person name="Kravitz S."/>
            <person name="Beeson K."/>
            <person name="Sutton G."/>
            <person name="Rogers Y.-H."/>
            <person name="Friedman R."/>
            <person name="Frazier M."/>
            <person name="Venter J.C."/>
        </authorList>
    </citation>
    <scope>NUCLEOTIDE SEQUENCE [LARGE SCALE GENOMIC DNA]</scope>
    <source>
        <strain evidence="2 3">ATCC 23134</strain>
    </source>
</reference>
<proteinExistence type="predicted"/>
<sequence length="1737" mass="186811">MKTLTLSKTQASFTLLALVGIIGLWLQNPPATWSALWRATPPVVGSPELPTLPSADFLPPLKPTAVAGNVVITAPDFTGAAALCKDGQFVTLPNITLYETTNDSFTYTPPGGDDSESMVITLRVRTANATNFEFKTGPGSVSVTANTSGTNITSISTTDVSPGSVYYFDITFSLLGNDKLDAITISGLQVKALSNTAVAEEFLYAGTATTDGVFTGLTEAGAGGVPNANTTRFAKYGSKDAPADVTFTGLTNVDICAGATFEATDKFNVSAGAGTTNWYSDFALTTQVATGNEVTVLNGTEGDGSNDLIGVNPTTAATLTYYVRREHNGCYSTVKTVTVTVHPIPDVFLTLNLASNQICSDGTIGYTASSPTSDVYTFQIRPSGGSYVNATTYGAVDAAAGTFTSNADVFAAGTYEIRVRGKVNSTGCINWTNPKTFTVVTKPTIPNINAASAVTKGNAIPLTASNNGASRDEERFEGEGVIQVGPNSYEFNTSSLTEGNPYDVTYRYRVGDCWAFNTKTITVQAAQPLFTNITNPNICEQRSVFTLNINAAKTELKNTFPCASTAVTYAVSCNVPGMLSGSPSTSVSSYTFNPTAVPSAPQAVELTVTATHTCTLGGPQIKTSTTTVNIFKALNLVIDQAALNPGGYCDNNNTNIPFTLKDGANVLTDKVTFVLNGANIADGDARLDNANRTFNPQELGAGTHVIKFKYTNVCSDESPSVTIKVTSPANTDFKDITLNTYCNDVGNMLQLAPTIGGVPVTIFESTKGFFTIDGNPQPNGQNFIDLSTLNVGVHTITYVYTDGACSNVVGPRNLTIEAKPTLVLDGLAAKYCQNEPAVTLTGKVTVGANPETTVTLLKASNDYIELRLLPAGTPFVLDEDQLDPSKLSAGTYDVTFVHKETATYLCESRITSSLIIHTPPAPSFNGISKNQQFCEDVGVIPLEPLVNNRPPLLPGKGFFRVWQDSPSLFDKNIVGTGINSTTDLSGVGIYHITYNYLDDNNCNGVSDTVTFQLLSAPQNLKVTTFKEENIAEIKYTATADGVDPLWKWNWDFADGTTADTIVALKKLDVNTNSILNTYTIQAFNGGGCVVSFTKSYVVNFDFTGLCQGSPTQFTDQSSSSTDNFTSWAWDFGDGSTSTAQNPAHTYTNIGTYRVTLTVTTDDGRSSHTIRKRVDIFPGVIVTPTSPYNEDFSGGRAGWIANGNVVVAGVKKDSSSWQLKTPAGLAQHIPADKGNAWVTDNSNNPAKTDTVANYNANEQSYVESPCFNITTLNRPMVSFDYWVDTDLGDDGVVLLYTIDDGKTWFRVGQQNQGLDWYNSRPILGKPGNDFTIDNGDGQGWSGNAQSTNPALGWKTARFGLDGVLQRMDAANLTTRLLRFRVAFGSNADNNPKAKYDGFAFDNFQITNRNRLVLMEYFINQATTNAATLDATTHTYASSKAEAINIHYHTAFPGNDVINNQNPKDPSGRAFHYGIREVPRPTLDGQVRDESITGSYAGTWVDTAFAQRTLRAAPFLINISQPTATNGTLTVSATINAIEALDRKVVMHIAVIEDTVNIEGNNYYNAVRKMLPDAAGTFRAQSWVVGDSQTLNETWNYSAVTGLSPNHLRVVVFVADYETNEIYQAEVSDVLANGRENDVNDENQVTGVVDDLKSGKWSIFPNPAADQLNISFPANGSAKSLTEDIKWEVVNVSGQTVKQGRWARGSRQWSLRVNDLASGVYIIKLSNRQFTVQRRFEKH</sequence>
<dbReference type="Pfam" id="PF18962">
    <property type="entry name" value="Por_Secre_tail"/>
    <property type="match status" value="1"/>
</dbReference>
<accession>A1ZXQ5</accession>
<dbReference type="NCBIfam" id="TIGR04183">
    <property type="entry name" value="Por_Secre_tail"/>
    <property type="match status" value="1"/>
</dbReference>
<name>A1ZXQ5_MICM2</name>
<dbReference type="InterPro" id="IPR022409">
    <property type="entry name" value="PKD/Chitinase_dom"/>
</dbReference>
<dbReference type="RefSeq" id="WP_002704039.1">
    <property type="nucleotide sequence ID" value="NZ_AAWS01000060.1"/>
</dbReference>
<dbReference type="SUPFAM" id="SSF49299">
    <property type="entry name" value="PKD domain"/>
    <property type="match status" value="1"/>
</dbReference>
<evidence type="ECO:0000313" key="3">
    <source>
        <dbReference type="Proteomes" id="UP000004095"/>
    </source>
</evidence>
<dbReference type="InterPro" id="IPR035986">
    <property type="entry name" value="PKD_dom_sf"/>
</dbReference>
<comment type="caution">
    <text evidence="2">The sequence shown here is derived from an EMBL/GenBank/DDBJ whole genome shotgun (WGS) entry which is preliminary data.</text>
</comment>
<gene>
    <name evidence="2" type="ORF">M23134_06725</name>
</gene>
<dbReference type="InterPro" id="IPR026444">
    <property type="entry name" value="Secre_tail"/>
</dbReference>
<dbReference type="InterPro" id="IPR013783">
    <property type="entry name" value="Ig-like_fold"/>
</dbReference>
<dbReference type="CDD" id="cd00146">
    <property type="entry name" value="PKD"/>
    <property type="match status" value="1"/>
</dbReference>
<dbReference type="Gene3D" id="2.60.40.10">
    <property type="entry name" value="Immunoglobulins"/>
    <property type="match status" value="2"/>
</dbReference>